<evidence type="ECO:0000256" key="2">
    <source>
        <dbReference type="SAM" id="Phobius"/>
    </source>
</evidence>
<dbReference type="InterPro" id="IPR025738">
    <property type="entry name" value="BatD"/>
</dbReference>
<keyword evidence="2" id="KW-0812">Transmembrane</keyword>
<feature type="chain" id="PRO_5046464245" evidence="3">
    <location>
        <begin position="22"/>
        <end position="586"/>
    </location>
</feature>
<evidence type="ECO:0000313" key="5">
    <source>
        <dbReference type="Proteomes" id="UP000681610"/>
    </source>
</evidence>
<protein>
    <submittedName>
        <fullName evidence="4">Protein BatD</fullName>
    </submittedName>
</protein>
<feature type="region of interest" description="Disordered" evidence="1">
    <location>
        <begin position="398"/>
        <end position="425"/>
    </location>
</feature>
<proteinExistence type="predicted"/>
<keyword evidence="2" id="KW-1133">Transmembrane helix</keyword>
<gene>
    <name evidence="4" type="ORF">J4N46_01640</name>
</gene>
<reference evidence="4 5" key="1">
    <citation type="submission" date="2021-03" db="EMBL/GenBank/DDBJ databases">
        <title>Isolation and description of Capnocytophaga bilenii sp. nov., a novel Capnocytophaga species, isolated from a gingivitis subject.</title>
        <authorList>
            <person name="Antezack A."/>
            <person name="Monnet-Corti V."/>
            <person name="La Scola B."/>
        </authorList>
    </citation>
    <scope>NUCLEOTIDE SEQUENCE [LARGE SCALE GENOMIC DNA]</scope>
    <source>
        <strain evidence="4 5">Marseille-Q4570</strain>
    </source>
</reference>
<feature type="signal peptide" evidence="3">
    <location>
        <begin position="1"/>
        <end position="21"/>
    </location>
</feature>
<name>A0ABS3PV07_9FLAO</name>
<dbReference type="RefSeq" id="WP_208057772.1">
    <property type="nucleotide sequence ID" value="NZ_JAGDYP010000001.1"/>
</dbReference>
<feature type="transmembrane region" description="Helical" evidence="2">
    <location>
        <begin position="443"/>
        <end position="461"/>
    </location>
</feature>
<feature type="compositionally biased region" description="Polar residues" evidence="1">
    <location>
        <begin position="402"/>
        <end position="425"/>
    </location>
</feature>
<keyword evidence="5" id="KW-1185">Reference proteome</keyword>
<organism evidence="4 5">
    <name type="scientific">Capnocytophaga bilenii</name>
    <dbReference type="NCBI Taxonomy" id="2819369"/>
    <lineage>
        <taxon>Bacteria</taxon>
        <taxon>Pseudomonadati</taxon>
        <taxon>Bacteroidota</taxon>
        <taxon>Flavobacteriia</taxon>
        <taxon>Flavobacteriales</taxon>
        <taxon>Flavobacteriaceae</taxon>
        <taxon>Capnocytophaga</taxon>
    </lineage>
</organism>
<evidence type="ECO:0000313" key="4">
    <source>
        <dbReference type="EMBL" id="MBO1883156.1"/>
    </source>
</evidence>
<dbReference type="PANTHER" id="PTHR40940">
    <property type="entry name" value="PROTEIN BATD-RELATED"/>
    <property type="match status" value="1"/>
</dbReference>
<dbReference type="PANTHER" id="PTHR40940:SF2">
    <property type="entry name" value="BATD"/>
    <property type="match status" value="1"/>
</dbReference>
<dbReference type="Proteomes" id="UP000681610">
    <property type="component" value="Unassembled WGS sequence"/>
</dbReference>
<evidence type="ECO:0000256" key="3">
    <source>
        <dbReference type="SAM" id="SignalP"/>
    </source>
</evidence>
<accession>A0ABS3PV07</accession>
<dbReference type="Pfam" id="PF13584">
    <property type="entry name" value="BatD"/>
    <property type="match status" value="2"/>
</dbReference>
<keyword evidence="3" id="KW-0732">Signal</keyword>
<comment type="caution">
    <text evidence="4">The sequence shown here is derived from an EMBL/GenBank/DDBJ whole genome shotgun (WGS) entry which is preliminary data.</text>
</comment>
<sequence length="586" mass="65822">MKKITAFIITFLALQFIYAQQVEFTAEVSKTQLGANERLRIEFTMNRNGDNFTPPNFQGFTVVMGPSQSISNSWINGVRTFSQSYIYILQPTSKGKHTIGAASVDIEGRTYRTKPIEITVTGEVQNPSIDKNSNDVARESFFLLAEVSKPNPYLNEAVTVIYKLYVGNQIALNSLEWLTTPKYPNFWSQDLKMQQYEIGDCNYQGKPYRCITVKKVVLYPQKTGVLTLEPLTMDAVLSVPTGQRDFFGRPYYEEVSRRVTSGNRTLNVKELPQEGKPDSFGGAVGDFSFNVTTNKLTLKANESLQLKVEVSGSGNLKLFDLPKPIFPSSLEVYAPEQKDDISTTLQGMNGRVEHTYTIVPEYKGKYPVSGLTFSYFNPVTQKYVTVKTDDLLIDVTEGPAADSNTTSNSDASVTQTDNSFAPAQTNTQLQPIGKRSFFGSVGYYLWSLLPLLIIPIVLLWWRAQQRRAGDIEGNKVRVANRLAKKYLGEAKRKLGDKATFYEALERALHNYLKAKLKIETAEMSKDTISELLLQRQADEATVSQFIKLLANCEMARYAQHSEAAMERDFEDAVEVISGLDKQMKSK</sequence>
<dbReference type="EMBL" id="JAGDYP010000001">
    <property type="protein sequence ID" value="MBO1883156.1"/>
    <property type="molecule type" value="Genomic_DNA"/>
</dbReference>
<keyword evidence="2" id="KW-0472">Membrane</keyword>
<evidence type="ECO:0000256" key="1">
    <source>
        <dbReference type="SAM" id="MobiDB-lite"/>
    </source>
</evidence>